<keyword evidence="2" id="KW-0560">Oxidoreductase</keyword>
<dbReference type="PRINTS" id="PR00080">
    <property type="entry name" value="SDRFAMILY"/>
</dbReference>
<evidence type="ECO:0000256" key="2">
    <source>
        <dbReference type="ARBA" id="ARBA00023002"/>
    </source>
</evidence>
<name>A0A5B0X2M3_9GAMM</name>
<dbReference type="Pfam" id="PF13561">
    <property type="entry name" value="adh_short_C2"/>
    <property type="match status" value="1"/>
</dbReference>
<reference evidence="3 4" key="1">
    <citation type="submission" date="2019-09" db="EMBL/GenBank/DDBJ databases">
        <authorList>
            <person name="Chen X.-Y."/>
        </authorList>
    </citation>
    <scope>NUCLEOTIDE SEQUENCE [LARGE SCALE GENOMIC DNA]</scope>
    <source>
        <strain evidence="3 4">NY5</strain>
    </source>
</reference>
<sequence length="261" mass="27951">MERGMTLQGRVALVTGAGQGVGEGIAHSLHREGASVVIAEFDAESGQRCAEALPGSRFVQTDVRQREQVEHAVADTLAAHGRLDILVNNAYPSGTPPARLENRTDSDFNRALEGGFMAPWWAMQAAFPAMRDNGWGRIINLASLNGVNAHPYTAEYNAAKEALRALSRTAAREWARYGICVNILCPAARTPAYDLFVKHSPENASLVLQQNPMGRMGDPVDDIGGVAVFLASDAAQYLTGNTLFADGGSHLNGVNWEPPVA</sequence>
<dbReference type="SUPFAM" id="SSF51735">
    <property type="entry name" value="NAD(P)-binding Rossmann-fold domains"/>
    <property type="match status" value="1"/>
</dbReference>
<evidence type="ECO:0000256" key="1">
    <source>
        <dbReference type="ARBA" id="ARBA00006484"/>
    </source>
</evidence>
<dbReference type="Proteomes" id="UP000323708">
    <property type="component" value="Unassembled WGS sequence"/>
</dbReference>
<evidence type="ECO:0000313" key="3">
    <source>
        <dbReference type="EMBL" id="KAA1193506.1"/>
    </source>
</evidence>
<dbReference type="GO" id="GO:0016616">
    <property type="term" value="F:oxidoreductase activity, acting on the CH-OH group of donors, NAD or NADP as acceptor"/>
    <property type="evidence" value="ECO:0007669"/>
    <property type="project" value="TreeGrafter"/>
</dbReference>
<dbReference type="Gene3D" id="3.40.50.720">
    <property type="entry name" value="NAD(P)-binding Rossmann-like Domain"/>
    <property type="match status" value="1"/>
</dbReference>
<dbReference type="FunFam" id="3.40.50.720:FF:000084">
    <property type="entry name" value="Short-chain dehydrogenase reductase"/>
    <property type="match status" value="1"/>
</dbReference>
<dbReference type="EMBL" id="VTUX01000002">
    <property type="protein sequence ID" value="KAA1193506.1"/>
    <property type="molecule type" value="Genomic_DNA"/>
</dbReference>
<evidence type="ECO:0000313" key="4">
    <source>
        <dbReference type="Proteomes" id="UP000323708"/>
    </source>
</evidence>
<organism evidence="3 4">
    <name type="scientific">Pseudohalioglobus sediminis</name>
    <dbReference type="NCBI Taxonomy" id="2606449"/>
    <lineage>
        <taxon>Bacteria</taxon>
        <taxon>Pseudomonadati</taxon>
        <taxon>Pseudomonadota</taxon>
        <taxon>Gammaproteobacteria</taxon>
        <taxon>Cellvibrionales</taxon>
        <taxon>Halieaceae</taxon>
        <taxon>Pseudohalioglobus</taxon>
    </lineage>
</organism>
<accession>A0A5B0X2M3</accession>
<dbReference type="PRINTS" id="PR00081">
    <property type="entry name" value="GDHRDH"/>
</dbReference>
<dbReference type="PANTHER" id="PTHR42760:SF115">
    <property type="entry name" value="3-OXOACYL-[ACYL-CARRIER-PROTEIN] REDUCTASE FABG"/>
    <property type="match status" value="1"/>
</dbReference>
<dbReference type="PROSITE" id="PS00061">
    <property type="entry name" value="ADH_SHORT"/>
    <property type="match status" value="1"/>
</dbReference>
<comment type="caution">
    <text evidence="3">The sequence shown here is derived from an EMBL/GenBank/DDBJ whole genome shotgun (WGS) entry which is preliminary data.</text>
</comment>
<protein>
    <submittedName>
        <fullName evidence="3">SDR family oxidoreductase</fullName>
    </submittedName>
</protein>
<dbReference type="CDD" id="cd05233">
    <property type="entry name" value="SDR_c"/>
    <property type="match status" value="1"/>
</dbReference>
<gene>
    <name evidence="3" type="ORF">F0M18_04450</name>
</gene>
<dbReference type="InterPro" id="IPR002347">
    <property type="entry name" value="SDR_fam"/>
</dbReference>
<dbReference type="PANTHER" id="PTHR42760">
    <property type="entry name" value="SHORT-CHAIN DEHYDROGENASES/REDUCTASES FAMILY MEMBER"/>
    <property type="match status" value="1"/>
</dbReference>
<dbReference type="InterPro" id="IPR036291">
    <property type="entry name" value="NAD(P)-bd_dom_sf"/>
</dbReference>
<comment type="similarity">
    <text evidence="1">Belongs to the short-chain dehydrogenases/reductases (SDR) family.</text>
</comment>
<dbReference type="InterPro" id="IPR020904">
    <property type="entry name" value="Sc_DH/Rdtase_CS"/>
</dbReference>
<dbReference type="AlphaFoldDB" id="A0A5B0X2M3"/>
<keyword evidence="4" id="KW-1185">Reference proteome</keyword>
<proteinExistence type="inferred from homology"/>